<accession>A0A067PI41</accession>
<dbReference type="AlphaFoldDB" id="A0A067PI41"/>
<organism evidence="1 2">
    <name type="scientific">Jaapia argillacea MUCL 33604</name>
    <dbReference type="NCBI Taxonomy" id="933084"/>
    <lineage>
        <taxon>Eukaryota</taxon>
        <taxon>Fungi</taxon>
        <taxon>Dikarya</taxon>
        <taxon>Basidiomycota</taxon>
        <taxon>Agaricomycotina</taxon>
        <taxon>Agaricomycetes</taxon>
        <taxon>Agaricomycetidae</taxon>
        <taxon>Jaapiales</taxon>
        <taxon>Jaapiaceae</taxon>
        <taxon>Jaapia</taxon>
    </lineage>
</organism>
<name>A0A067PI41_9AGAM</name>
<sequence length="168" mass="19193">METCRVEDERKGRDLDKHCGGWVDLYWHGERVCGVEKLFRLVVHETTDPSFFQLPSSPLVPLWLIKWGGSEGEVYLGVGTCFERSGWPRERALCQDTAFWICERRIIWHRMIWYGSKSSGTESGGRAVDESSEEVVDFILELIESHPVLENSTSNQVAKVKAGLVRYG</sequence>
<keyword evidence="2" id="KW-1185">Reference proteome</keyword>
<protein>
    <submittedName>
        <fullName evidence="1">Uncharacterized protein</fullName>
    </submittedName>
</protein>
<evidence type="ECO:0000313" key="1">
    <source>
        <dbReference type="EMBL" id="KDQ54434.1"/>
    </source>
</evidence>
<dbReference type="InParanoid" id="A0A067PI41"/>
<reference evidence="2" key="1">
    <citation type="journal article" date="2014" name="Proc. Natl. Acad. Sci. U.S.A.">
        <title>Extensive sampling of basidiomycete genomes demonstrates inadequacy of the white-rot/brown-rot paradigm for wood decay fungi.</title>
        <authorList>
            <person name="Riley R."/>
            <person name="Salamov A.A."/>
            <person name="Brown D.W."/>
            <person name="Nagy L.G."/>
            <person name="Floudas D."/>
            <person name="Held B.W."/>
            <person name="Levasseur A."/>
            <person name="Lombard V."/>
            <person name="Morin E."/>
            <person name="Otillar R."/>
            <person name="Lindquist E.A."/>
            <person name="Sun H."/>
            <person name="LaButti K.M."/>
            <person name="Schmutz J."/>
            <person name="Jabbour D."/>
            <person name="Luo H."/>
            <person name="Baker S.E."/>
            <person name="Pisabarro A.G."/>
            <person name="Walton J.D."/>
            <person name="Blanchette R.A."/>
            <person name="Henrissat B."/>
            <person name="Martin F."/>
            <person name="Cullen D."/>
            <person name="Hibbett D.S."/>
            <person name="Grigoriev I.V."/>
        </authorList>
    </citation>
    <scope>NUCLEOTIDE SEQUENCE [LARGE SCALE GENOMIC DNA]</scope>
    <source>
        <strain evidence="2">MUCL 33604</strain>
    </source>
</reference>
<dbReference type="Proteomes" id="UP000027265">
    <property type="component" value="Unassembled WGS sequence"/>
</dbReference>
<dbReference type="EMBL" id="KL197729">
    <property type="protein sequence ID" value="KDQ54434.1"/>
    <property type="molecule type" value="Genomic_DNA"/>
</dbReference>
<proteinExistence type="predicted"/>
<evidence type="ECO:0000313" key="2">
    <source>
        <dbReference type="Proteomes" id="UP000027265"/>
    </source>
</evidence>
<gene>
    <name evidence="1" type="ORF">JAAARDRAFT_408254</name>
</gene>
<dbReference type="HOGENOM" id="CLU_1586720_0_0_1"/>